<dbReference type="Pfam" id="PF00440">
    <property type="entry name" value="TetR_N"/>
    <property type="match status" value="1"/>
</dbReference>
<keyword evidence="1" id="KW-0805">Transcription regulation</keyword>
<organism evidence="7 8">
    <name type="scientific">Gordonia westfalica</name>
    <dbReference type="NCBI Taxonomy" id="158898"/>
    <lineage>
        <taxon>Bacteria</taxon>
        <taxon>Bacillati</taxon>
        <taxon>Actinomycetota</taxon>
        <taxon>Actinomycetes</taxon>
        <taxon>Mycobacteriales</taxon>
        <taxon>Gordoniaceae</taxon>
        <taxon>Gordonia</taxon>
    </lineage>
</organism>
<feature type="domain" description="HTH tetR-type" evidence="6">
    <location>
        <begin position="18"/>
        <end position="77"/>
    </location>
</feature>
<dbReference type="PROSITE" id="PS01081">
    <property type="entry name" value="HTH_TETR_1"/>
    <property type="match status" value="1"/>
</dbReference>
<keyword evidence="8" id="KW-1185">Reference proteome</keyword>
<dbReference type="InterPro" id="IPR023772">
    <property type="entry name" value="DNA-bd_HTH_TetR-type_CS"/>
</dbReference>
<keyword evidence="3" id="KW-0804">Transcription</keyword>
<dbReference type="Gene3D" id="1.10.357.10">
    <property type="entry name" value="Tetracycline Repressor, domain 2"/>
    <property type="match status" value="1"/>
</dbReference>
<dbReference type="InterPro" id="IPR036271">
    <property type="entry name" value="Tet_transcr_reg_TetR-rel_C_sf"/>
</dbReference>
<dbReference type="PANTHER" id="PTHR30055:SF234">
    <property type="entry name" value="HTH-TYPE TRANSCRIPTIONAL REGULATOR BETI"/>
    <property type="match status" value="1"/>
</dbReference>
<gene>
    <name evidence="7" type="ORF">RD149_24085</name>
</gene>
<dbReference type="Proteomes" id="UP001265083">
    <property type="component" value="Unassembled WGS sequence"/>
</dbReference>
<dbReference type="PANTHER" id="PTHR30055">
    <property type="entry name" value="HTH-TYPE TRANSCRIPTIONAL REGULATOR RUTR"/>
    <property type="match status" value="1"/>
</dbReference>
<dbReference type="PRINTS" id="PR00455">
    <property type="entry name" value="HTHTETR"/>
</dbReference>
<evidence type="ECO:0000313" key="7">
    <source>
        <dbReference type="EMBL" id="MDS1116822.1"/>
    </source>
</evidence>
<proteinExistence type="predicted"/>
<dbReference type="RefSeq" id="WP_310952505.1">
    <property type="nucleotide sequence ID" value="NZ_JAVLUS010000037.1"/>
</dbReference>
<dbReference type="InterPro" id="IPR001647">
    <property type="entry name" value="HTH_TetR"/>
</dbReference>
<dbReference type="InterPro" id="IPR050109">
    <property type="entry name" value="HTH-type_TetR-like_transc_reg"/>
</dbReference>
<dbReference type="EMBL" id="JAVLUS010000037">
    <property type="protein sequence ID" value="MDS1116822.1"/>
    <property type="molecule type" value="Genomic_DNA"/>
</dbReference>
<evidence type="ECO:0000256" key="3">
    <source>
        <dbReference type="ARBA" id="ARBA00023163"/>
    </source>
</evidence>
<sequence>MTAGEAERDHAPLRRDAARNVEKISTAAAAAFAERGLEVTMADVADRAGVGVGTVYRRFGDKHGLITALFEDKVHEVAEIAEAAKDRGGPTEAFVELLVRCNELLAANKGLRQLLLSTDGDFEPRADALARLIAVVDGLVADAKHAGWLRDSFASSDFPILLVAVQAVRDLGGDAHPEIWRRTLQVLVDGIRSDSRKPIDMATPPALSEEQTQSLMRDHKR</sequence>
<accession>A0ABU2GZD6</accession>
<protein>
    <submittedName>
        <fullName evidence="7">TetR/AcrR family transcriptional regulator</fullName>
    </submittedName>
</protein>
<evidence type="ECO:0000256" key="2">
    <source>
        <dbReference type="ARBA" id="ARBA00023125"/>
    </source>
</evidence>
<evidence type="ECO:0000256" key="5">
    <source>
        <dbReference type="SAM" id="MobiDB-lite"/>
    </source>
</evidence>
<dbReference type="InterPro" id="IPR009057">
    <property type="entry name" value="Homeodomain-like_sf"/>
</dbReference>
<keyword evidence="2 4" id="KW-0238">DNA-binding</keyword>
<feature type="region of interest" description="Disordered" evidence="5">
    <location>
        <begin position="195"/>
        <end position="221"/>
    </location>
</feature>
<feature type="DNA-binding region" description="H-T-H motif" evidence="4">
    <location>
        <begin position="40"/>
        <end position="59"/>
    </location>
</feature>
<reference evidence="7 8" key="1">
    <citation type="submission" date="2023-08" db="EMBL/GenBank/DDBJ databases">
        <title>Bioegradation of LLDPE and BLDPE plastic by marine bacteria from coast plastic debris.</title>
        <authorList>
            <person name="Rong Z."/>
        </authorList>
    </citation>
    <scope>NUCLEOTIDE SEQUENCE [LARGE SCALE GENOMIC DNA]</scope>
    <source>
        <strain evidence="7 8">Z-2</strain>
    </source>
</reference>
<dbReference type="InterPro" id="IPR049445">
    <property type="entry name" value="TetR_SbtR-like_C"/>
</dbReference>
<dbReference type="SUPFAM" id="SSF46689">
    <property type="entry name" value="Homeodomain-like"/>
    <property type="match status" value="1"/>
</dbReference>
<dbReference type="PROSITE" id="PS50977">
    <property type="entry name" value="HTH_TETR_2"/>
    <property type="match status" value="1"/>
</dbReference>
<evidence type="ECO:0000256" key="4">
    <source>
        <dbReference type="PROSITE-ProRule" id="PRU00335"/>
    </source>
</evidence>
<evidence type="ECO:0000256" key="1">
    <source>
        <dbReference type="ARBA" id="ARBA00023015"/>
    </source>
</evidence>
<evidence type="ECO:0000313" key="8">
    <source>
        <dbReference type="Proteomes" id="UP001265083"/>
    </source>
</evidence>
<evidence type="ECO:0000259" key="6">
    <source>
        <dbReference type="PROSITE" id="PS50977"/>
    </source>
</evidence>
<comment type="caution">
    <text evidence="7">The sequence shown here is derived from an EMBL/GenBank/DDBJ whole genome shotgun (WGS) entry which is preliminary data.</text>
</comment>
<name>A0ABU2GZD6_9ACTN</name>
<dbReference type="Pfam" id="PF21597">
    <property type="entry name" value="TetR_C_43"/>
    <property type="match status" value="1"/>
</dbReference>
<dbReference type="SUPFAM" id="SSF48498">
    <property type="entry name" value="Tetracyclin repressor-like, C-terminal domain"/>
    <property type="match status" value="1"/>
</dbReference>